<dbReference type="AlphaFoldDB" id="A0A183UAS6"/>
<dbReference type="InterPro" id="IPR036866">
    <property type="entry name" value="RibonucZ/Hydroxyglut_hydro"/>
</dbReference>
<evidence type="ECO:0000256" key="6">
    <source>
        <dbReference type="ARBA" id="ARBA00045869"/>
    </source>
</evidence>
<evidence type="ECO:0000313" key="9">
    <source>
        <dbReference type="EMBL" id="VDM36772.1"/>
    </source>
</evidence>
<dbReference type="Proteomes" id="UP000050794">
    <property type="component" value="Unassembled WGS sequence"/>
</dbReference>
<comment type="subcellular location">
    <subcellularLocation>
        <location evidence="1">Cytoplasm</location>
        <location evidence="1">Cytosol</location>
    </subcellularLocation>
</comment>
<dbReference type="PANTHER" id="PTHR23200:SF48">
    <property type="entry name" value="METALLO-BETA-LACTAMASE DOMAIN-CONTAINING PROTEIN 1"/>
    <property type="match status" value="1"/>
</dbReference>
<evidence type="ECO:0000256" key="5">
    <source>
        <dbReference type="ARBA" id="ARBA00044690"/>
    </source>
</evidence>
<proteinExistence type="predicted"/>
<evidence type="ECO:0000256" key="4">
    <source>
        <dbReference type="ARBA" id="ARBA00032988"/>
    </source>
</evidence>
<dbReference type="Pfam" id="PF00753">
    <property type="entry name" value="Lactamase_B"/>
    <property type="match status" value="1"/>
</dbReference>
<gene>
    <name evidence="9" type="ORF">TCNE_LOCUS5596</name>
</gene>
<dbReference type="GO" id="GO:0005829">
    <property type="term" value="C:cytosol"/>
    <property type="evidence" value="ECO:0007669"/>
    <property type="project" value="UniProtKB-SubCell"/>
</dbReference>
<dbReference type="SUPFAM" id="SSF56281">
    <property type="entry name" value="Metallo-hydrolase/oxidoreductase"/>
    <property type="match status" value="1"/>
</dbReference>
<dbReference type="SMART" id="SM00849">
    <property type="entry name" value="Lactamase_B"/>
    <property type="match status" value="1"/>
</dbReference>
<evidence type="ECO:0000313" key="10">
    <source>
        <dbReference type="Proteomes" id="UP000050794"/>
    </source>
</evidence>
<comment type="function">
    <text evidence="6">Endoribonuclease that catalyzes the hydrolysis of histone-coding pre-mRNA 3'-end. Involved in histone pre-mRNA processing during the S-phase of the cell cycle, which is required for entering/progressing through S-phase. Cleaves histone pre-mRNA at a major and a minor cleavage site after the 5'-ACCCA-3' and the 5'-ACCCACA-3' sequence, respectively, and located downstream of the stem-loop. May require the presence of the HDE element located at the histone pre-RNA 3'-end to avoid non-specific cleavage.</text>
</comment>
<accession>A0A183UAS6</accession>
<dbReference type="EMBL" id="UYWY01019372">
    <property type="protein sequence ID" value="VDM36772.1"/>
    <property type="molecule type" value="Genomic_DNA"/>
</dbReference>
<keyword evidence="7" id="KW-0732">Signal</keyword>
<evidence type="ECO:0000259" key="8">
    <source>
        <dbReference type="SMART" id="SM00849"/>
    </source>
</evidence>
<comment type="subunit">
    <text evidence="2">Homodimer.</text>
</comment>
<dbReference type="CDD" id="cd07711">
    <property type="entry name" value="MBLAC1-like_MBL-fold"/>
    <property type="match status" value="1"/>
</dbReference>
<dbReference type="Gene3D" id="3.60.15.10">
    <property type="entry name" value="Ribonuclease Z/Hydroxyacylglutathione hydrolase-like"/>
    <property type="match status" value="1"/>
</dbReference>
<name>A0A183UAS6_TOXCA</name>
<feature type="chain" id="PRO_5044553064" description="Metallo-beta-lactamase domain-containing protein 1" evidence="7">
    <location>
        <begin position="23"/>
        <end position="299"/>
    </location>
</feature>
<dbReference type="InterPro" id="IPR001279">
    <property type="entry name" value="Metallo-B-lactamas"/>
</dbReference>
<reference evidence="9 10" key="2">
    <citation type="submission" date="2018-11" db="EMBL/GenBank/DDBJ databases">
        <authorList>
            <consortium name="Pathogen Informatics"/>
        </authorList>
    </citation>
    <scope>NUCLEOTIDE SEQUENCE [LARGE SCALE GENOMIC DNA]</scope>
</reference>
<comment type="catalytic activity">
    <reaction evidence="5">
        <text>a ribonucleotidyl-ribonucleotide-RNA + H2O = a 3'-end ribonucleotide-RNA + a 5'-end 5'-phospho-ribonucleoside-RNA + H(+)</text>
        <dbReference type="Rhea" id="RHEA:68096"/>
        <dbReference type="Rhea" id="RHEA-COMP:15179"/>
        <dbReference type="Rhea" id="RHEA-COMP:17355"/>
        <dbReference type="Rhea" id="RHEA-COMP:17428"/>
        <dbReference type="ChEBI" id="CHEBI:15377"/>
        <dbReference type="ChEBI" id="CHEBI:15378"/>
        <dbReference type="ChEBI" id="CHEBI:74896"/>
        <dbReference type="ChEBI" id="CHEBI:138282"/>
        <dbReference type="ChEBI" id="CHEBI:173118"/>
    </reaction>
    <physiologicalReaction direction="left-to-right" evidence="5">
        <dbReference type="Rhea" id="RHEA:68097"/>
    </physiologicalReaction>
</comment>
<evidence type="ECO:0000256" key="7">
    <source>
        <dbReference type="SAM" id="SignalP"/>
    </source>
</evidence>
<feature type="domain" description="Metallo-beta-lactamase" evidence="8">
    <location>
        <begin position="101"/>
        <end position="272"/>
    </location>
</feature>
<organism evidence="10 11">
    <name type="scientific">Toxocara canis</name>
    <name type="common">Canine roundworm</name>
    <dbReference type="NCBI Taxonomy" id="6265"/>
    <lineage>
        <taxon>Eukaryota</taxon>
        <taxon>Metazoa</taxon>
        <taxon>Ecdysozoa</taxon>
        <taxon>Nematoda</taxon>
        <taxon>Chromadorea</taxon>
        <taxon>Rhabditida</taxon>
        <taxon>Spirurina</taxon>
        <taxon>Ascaridomorpha</taxon>
        <taxon>Ascaridoidea</taxon>
        <taxon>Toxocaridae</taxon>
        <taxon>Toxocara</taxon>
    </lineage>
</organism>
<evidence type="ECO:0000313" key="11">
    <source>
        <dbReference type="WBParaSite" id="TCNE_0000559601-mRNA-1"/>
    </source>
</evidence>
<evidence type="ECO:0000256" key="2">
    <source>
        <dbReference type="ARBA" id="ARBA00011738"/>
    </source>
</evidence>
<dbReference type="WBParaSite" id="TCNE_0000559601-mRNA-1">
    <property type="protein sequence ID" value="TCNE_0000559601-mRNA-1"/>
    <property type="gene ID" value="TCNE_0000559601"/>
</dbReference>
<evidence type="ECO:0000256" key="1">
    <source>
        <dbReference type="ARBA" id="ARBA00004514"/>
    </source>
</evidence>
<dbReference type="InterPro" id="IPR039344">
    <property type="entry name" value="MBLAC1"/>
</dbReference>
<protein>
    <recommendedName>
        <fullName evidence="3">Metallo-beta-lactamase domain-containing protein 1</fullName>
    </recommendedName>
    <alternativeName>
        <fullName evidence="4">Endoribonuclease MBLAC1</fullName>
    </alternativeName>
</protein>
<evidence type="ECO:0000256" key="3">
    <source>
        <dbReference type="ARBA" id="ARBA00014856"/>
    </source>
</evidence>
<feature type="signal peptide" evidence="7">
    <location>
        <begin position="1"/>
        <end position="22"/>
    </location>
</feature>
<reference evidence="11" key="1">
    <citation type="submission" date="2016-06" db="UniProtKB">
        <authorList>
            <consortium name="WormBaseParasite"/>
        </authorList>
    </citation>
    <scope>IDENTIFICATION</scope>
</reference>
<dbReference type="PANTHER" id="PTHR23200">
    <property type="entry name" value="METALLO-BETA-LACTAMASE DOMAIN-CONTAINING PROTEIN 1"/>
    <property type="match status" value="1"/>
</dbReference>
<keyword evidence="10" id="KW-1185">Reference proteome</keyword>
<sequence length="299" mass="33501">MFPALPKYSILIALLNVYTVQPGETPVEEISDMDKLNDFELKLLKDFVRRRGKGSVSRLPLKDIFDENEENSQSNFLSNDRVSIGGQGSAVEYGDNEYEFIASIVLVQDESTNILIDTGLGTDTNGRTHMHQSNSLSNLNVKPSDVHYVVSTHGHPSHSGNTNDFPDSFHYAGNYVYHRNRFNFSQLLEDTTESLTSNVYLLKARGHSSDDISVIVRNADTLGTVAISGDIFIRKEDLTYPLMWRPLSTNETQQAESRRRLLCLADYIVPGHGHMFAVTESIKNECGCATDFKDMALIK</sequence>